<reference evidence="2 3" key="1">
    <citation type="submission" date="2019-01" db="EMBL/GenBank/DDBJ databases">
        <title>Sequencing the genomes of 1000 actinobacteria strains.</title>
        <authorList>
            <person name="Klenk H.-P."/>
        </authorList>
    </citation>
    <scope>NUCLEOTIDE SEQUENCE [LARGE SCALE GENOMIC DNA]</scope>
    <source>
        <strain evidence="2 3">DSM 43925</strain>
    </source>
</reference>
<keyword evidence="3" id="KW-1185">Reference proteome</keyword>
<evidence type="ECO:0000313" key="2">
    <source>
        <dbReference type="EMBL" id="RVX42137.1"/>
    </source>
</evidence>
<dbReference type="Pfam" id="PF18029">
    <property type="entry name" value="Glyoxalase_6"/>
    <property type="match status" value="1"/>
</dbReference>
<dbReference type="InterPro" id="IPR041581">
    <property type="entry name" value="Glyoxalase_6"/>
</dbReference>
<keyword evidence="2" id="KW-0560">Oxidoreductase</keyword>
<feature type="domain" description="VOC" evidence="1">
    <location>
        <begin position="6"/>
        <end position="133"/>
    </location>
</feature>
<dbReference type="InterPro" id="IPR029068">
    <property type="entry name" value="Glyas_Bleomycin-R_OHBP_Dase"/>
</dbReference>
<dbReference type="CDD" id="cd06587">
    <property type="entry name" value="VOC"/>
    <property type="match status" value="1"/>
</dbReference>
<dbReference type="AlphaFoldDB" id="A0A438M8V9"/>
<dbReference type="RefSeq" id="WP_127934262.1">
    <property type="nucleotide sequence ID" value="NZ_SAUN01000001.1"/>
</dbReference>
<protein>
    <submittedName>
        <fullName evidence="2">Catechol 2,3-dioxygenase-like lactoylglutathione lyase family enzyme</fullName>
    </submittedName>
</protein>
<dbReference type="PANTHER" id="PTHR35908">
    <property type="entry name" value="HYPOTHETICAL FUSION PROTEIN"/>
    <property type="match status" value="1"/>
</dbReference>
<dbReference type="InterPro" id="IPR037523">
    <property type="entry name" value="VOC_core"/>
</dbReference>
<dbReference type="EMBL" id="SAUN01000001">
    <property type="protein sequence ID" value="RVX42137.1"/>
    <property type="molecule type" value="Genomic_DNA"/>
</dbReference>
<name>A0A438M8V9_9ACTN</name>
<dbReference type="SUPFAM" id="SSF54593">
    <property type="entry name" value="Glyoxalase/Bleomycin resistance protein/Dihydroxybiphenyl dioxygenase"/>
    <property type="match status" value="1"/>
</dbReference>
<dbReference type="GO" id="GO:0016829">
    <property type="term" value="F:lyase activity"/>
    <property type="evidence" value="ECO:0007669"/>
    <property type="project" value="UniProtKB-KW"/>
</dbReference>
<organism evidence="2 3">
    <name type="scientific">Nonomuraea polychroma</name>
    <dbReference type="NCBI Taxonomy" id="46176"/>
    <lineage>
        <taxon>Bacteria</taxon>
        <taxon>Bacillati</taxon>
        <taxon>Actinomycetota</taxon>
        <taxon>Actinomycetes</taxon>
        <taxon>Streptosporangiales</taxon>
        <taxon>Streptosporangiaceae</taxon>
        <taxon>Nonomuraea</taxon>
    </lineage>
</organism>
<dbReference type="PANTHER" id="PTHR35908:SF1">
    <property type="entry name" value="CONSERVED PROTEIN"/>
    <property type="match status" value="1"/>
</dbReference>
<evidence type="ECO:0000259" key="1">
    <source>
        <dbReference type="PROSITE" id="PS51819"/>
    </source>
</evidence>
<dbReference type="OrthoDB" id="1645442at2"/>
<dbReference type="Proteomes" id="UP000284824">
    <property type="component" value="Unassembled WGS sequence"/>
</dbReference>
<dbReference type="Gene3D" id="3.10.180.10">
    <property type="entry name" value="2,3-Dihydroxybiphenyl 1,2-Dioxygenase, domain 1"/>
    <property type="match status" value="1"/>
</dbReference>
<comment type="caution">
    <text evidence="2">The sequence shown here is derived from an EMBL/GenBank/DDBJ whole genome shotgun (WGS) entry which is preliminary data.</text>
</comment>
<gene>
    <name evidence="2" type="ORF">EDD27_4757</name>
</gene>
<proteinExistence type="predicted"/>
<sequence>MPPTLQAHSVTIGTSQPLELARFYSRLLGLPVTTQEGPAPGEPEEAGWAQIRPPEDATALTLNFEYERCYVRPVWPSAPGEQTASQHLDIKVDDLDAAVEWAVGCGAVLAEFQPQDDVRVLLDPDGHPFCLFL</sequence>
<dbReference type="GO" id="GO:0051213">
    <property type="term" value="F:dioxygenase activity"/>
    <property type="evidence" value="ECO:0007669"/>
    <property type="project" value="UniProtKB-KW"/>
</dbReference>
<evidence type="ECO:0000313" key="3">
    <source>
        <dbReference type="Proteomes" id="UP000284824"/>
    </source>
</evidence>
<accession>A0A438M8V9</accession>
<keyword evidence="2" id="KW-0223">Dioxygenase</keyword>
<dbReference type="PROSITE" id="PS51819">
    <property type="entry name" value="VOC"/>
    <property type="match status" value="1"/>
</dbReference>
<keyword evidence="2" id="KW-0456">Lyase</keyword>